<organism evidence="1 2">
    <name type="scientific">Nocardioides albus</name>
    <dbReference type="NCBI Taxonomy" id="1841"/>
    <lineage>
        <taxon>Bacteria</taxon>
        <taxon>Bacillati</taxon>
        <taxon>Actinomycetota</taxon>
        <taxon>Actinomycetes</taxon>
        <taxon>Propionibacteriales</taxon>
        <taxon>Nocardioidaceae</taxon>
        <taxon>Nocardioides</taxon>
    </lineage>
</organism>
<name>A0A7W5F8X1_9ACTN</name>
<proteinExistence type="predicted"/>
<comment type="caution">
    <text evidence="1">The sequence shown here is derived from an EMBL/GenBank/DDBJ whole genome shotgun (WGS) entry which is preliminary data.</text>
</comment>
<evidence type="ECO:0000313" key="1">
    <source>
        <dbReference type="EMBL" id="MBB3089605.1"/>
    </source>
</evidence>
<dbReference type="EMBL" id="JACHXG010000005">
    <property type="protein sequence ID" value="MBB3089605.1"/>
    <property type="molecule type" value="Genomic_DNA"/>
</dbReference>
<evidence type="ECO:0000313" key="2">
    <source>
        <dbReference type="Proteomes" id="UP000577707"/>
    </source>
</evidence>
<gene>
    <name evidence="1" type="ORF">FHS12_002554</name>
</gene>
<dbReference type="Proteomes" id="UP000577707">
    <property type="component" value="Unassembled WGS sequence"/>
</dbReference>
<accession>A0A7W5F8X1</accession>
<sequence>MDWIFLLMLALLVVLSLAGAIRLARLQALRRRHRRTAQPSAAYRLFAADHGWSYSSEDNVWTTQFQLLPDASPSAIHVVRGVHAGLRFVSYEHVYTTSESVDLGPGPSLTVRLPQSKHVIAFDLEHLHPWLVLTPRPTQRRQRQPAPVGGMDAFERSYEIETTRRSFTERLLSPEVRALLLAHPGPRYQLDGPWLVMVWDGRAAMEQVPERIDSLVAFLQAIPTGVIHGG</sequence>
<protein>
    <submittedName>
        <fullName evidence="1">Uncharacterized protein</fullName>
    </submittedName>
</protein>
<dbReference type="RefSeq" id="WP_183545539.1">
    <property type="nucleotide sequence ID" value="NZ_BMQT01000007.1"/>
</dbReference>
<keyword evidence="2" id="KW-1185">Reference proteome</keyword>
<reference evidence="1 2" key="1">
    <citation type="submission" date="2020-08" db="EMBL/GenBank/DDBJ databases">
        <title>Genomic Encyclopedia of Type Strains, Phase III (KMG-III): the genomes of soil and plant-associated and newly described type strains.</title>
        <authorList>
            <person name="Whitman W."/>
        </authorList>
    </citation>
    <scope>NUCLEOTIDE SEQUENCE [LARGE SCALE GENOMIC DNA]</scope>
    <source>
        <strain evidence="1 2">CECT 3302</strain>
    </source>
</reference>
<dbReference type="AlphaFoldDB" id="A0A7W5F8X1"/>